<dbReference type="Proteomes" id="UP000284822">
    <property type="component" value="Unassembled WGS sequence"/>
</dbReference>
<name>A0A3R6UUP6_9LACO</name>
<feature type="transmembrane region" description="Helical" evidence="1">
    <location>
        <begin position="120"/>
        <end position="139"/>
    </location>
</feature>
<feature type="transmembrane region" description="Helical" evidence="1">
    <location>
        <begin position="187"/>
        <end position="208"/>
    </location>
</feature>
<feature type="transmembrane region" description="Helical" evidence="1">
    <location>
        <begin position="86"/>
        <end position="114"/>
    </location>
</feature>
<evidence type="ECO:0000313" key="3">
    <source>
        <dbReference type="Proteomes" id="UP000284822"/>
    </source>
</evidence>
<evidence type="ECO:0000256" key="1">
    <source>
        <dbReference type="SAM" id="Phobius"/>
    </source>
</evidence>
<keyword evidence="1" id="KW-0472">Membrane</keyword>
<proteinExistence type="predicted"/>
<evidence type="ECO:0000313" key="2">
    <source>
        <dbReference type="EMBL" id="RHW46007.1"/>
    </source>
</evidence>
<accession>A0A3R6UUP6</accession>
<dbReference type="AlphaFoldDB" id="A0A3R6UUP6"/>
<feature type="transmembrane region" description="Helical" evidence="1">
    <location>
        <begin position="146"/>
        <end position="167"/>
    </location>
</feature>
<reference evidence="2 3" key="1">
    <citation type="submission" date="2018-07" db="EMBL/GenBank/DDBJ databases">
        <title>Genome sequences of six Lactobacillus spp. isolated from bumble bee guts.</title>
        <authorList>
            <person name="Motta E.V.S."/>
            <person name="Moran N.A."/>
        </authorList>
    </citation>
    <scope>NUCLEOTIDE SEQUENCE [LARGE SCALE GENOMIC DNA]</scope>
    <source>
        <strain evidence="2 3">LV-8.1</strain>
    </source>
</reference>
<protein>
    <recommendedName>
        <fullName evidence="4">Lantibiotic ABC transporter permease</fullName>
    </recommendedName>
</protein>
<organism evidence="2 3">
    <name type="scientific">Bombilactobacillus bombi</name>
    <dbReference type="NCBI Taxonomy" id="1303590"/>
    <lineage>
        <taxon>Bacteria</taxon>
        <taxon>Bacillati</taxon>
        <taxon>Bacillota</taxon>
        <taxon>Bacilli</taxon>
        <taxon>Lactobacillales</taxon>
        <taxon>Lactobacillaceae</taxon>
        <taxon>Bombilactobacillus</taxon>
    </lineage>
</organism>
<evidence type="ECO:0008006" key="4">
    <source>
        <dbReference type="Google" id="ProtNLM"/>
    </source>
</evidence>
<feature type="transmembrane region" description="Helical" evidence="1">
    <location>
        <begin position="12"/>
        <end position="31"/>
    </location>
</feature>
<gene>
    <name evidence="2" type="ORF">DS832_06535</name>
</gene>
<dbReference type="RefSeq" id="WP_118910866.1">
    <property type="nucleotide sequence ID" value="NZ_QOCS01000014.1"/>
</dbReference>
<comment type="caution">
    <text evidence="2">The sequence shown here is derived from an EMBL/GenBank/DDBJ whole genome shotgun (WGS) entry which is preliminary data.</text>
</comment>
<keyword evidence="1" id="KW-1133">Transmembrane helix</keyword>
<sequence>MFKSNLYKIRHQPLLFGILIMSIGYAAYFIFKIKTQPTAQDFWFKTSVVYLNCLEPFFLSLIAAVQRKFEDKASNLNRILSFPRRTSWLLSWAGQTYLLWLLNLFVINLLFLVFTHLSGKYYVCFWLSLAILGIIWIPIIEFFSILHGYMAGLVTGFISIPFTVYYGTSQLGASTWRLLPWVYNVKIYLIPTTQLVNFLLIVVIITLLEQILVNWRFNHWVGN</sequence>
<dbReference type="EMBL" id="QOCS01000014">
    <property type="protein sequence ID" value="RHW46007.1"/>
    <property type="molecule type" value="Genomic_DNA"/>
</dbReference>
<keyword evidence="1" id="KW-0812">Transmembrane</keyword>